<protein>
    <submittedName>
        <fullName evidence="2">Hypp1124 protein</fullName>
    </submittedName>
</protein>
<feature type="region of interest" description="Disordered" evidence="1">
    <location>
        <begin position="1"/>
        <end position="96"/>
    </location>
</feature>
<dbReference type="Proteomes" id="UP000838412">
    <property type="component" value="Chromosome 2"/>
</dbReference>
<proteinExistence type="predicted"/>
<feature type="region of interest" description="Disordered" evidence="1">
    <location>
        <begin position="567"/>
        <end position="605"/>
    </location>
</feature>
<evidence type="ECO:0000313" key="2">
    <source>
        <dbReference type="EMBL" id="CAH1253258.1"/>
    </source>
</evidence>
<sequence length="770" mass="85780">MADKMSARPAPIRKSRSFRSFPNLLQPIADKKMSSLRSTDRILIARVPKDAQVEPRKQTTPGGPNEPSQPGPDRQTGKIVQTQQQSPRAPPPKEEDVSLRYKHLGLTDVVADVDNGDARDNTLSKQARRLSTFLYDEDGIAVPRDLVHTKEDSIKRKKGKSNIVYYEDSTQITVDNDALANDFANQHERQTTLRKESDEHFEVHVTEETLVNGQVDENIIVVDFPNDVPIYSATFPPGVHPKDSVNNGRNDTEKTYYPLVPASERNDKKDGKGREPELVEWPFNVDLYDYDDVVYMGHVHEDDVGYGSLDRNIKDIRSETVSPRKGFSQDDKLSVRATGRIQSADRSVDYGSYFLEPITHDRNGYGAHGAETTKYHQVARWAKHVQSYHNSLSHPSQNIDAFGSATTGLFRFSETNLVEVEYNESVYDESEGEDVKSIPPVVPIFHDEESTRFAEEEATAVDRRPSRQIVYDENGHGAHLIAQTTSVTQASVAVRNVMQGPVAPNSLPRSTTEYSAKADFLPPKANSATKFANVKHISTDSSASDLCNDCIDVKQAAVTLEQMLQRRLSSGQSNVGRDGVRPSREPTRAEQPPRDVEPKPKTTRPSYVVVAQTKETSAVANETPSMASEKDINRPRMNFTTKKKELSSSLGRSAYLQRTENVSKGVQIGALTPNQNETKSESKVYLPDSKRIETEIAMQPTTPTKPARVESFTIRSGLETGEDDSMSSRSVNSMIQRFESIKRSGRTEGATDHWADGQGRDDSVVPSVFI</sequence>
<feature type="compositionally biased region" description="Basic and acidic residues" evidence="1">
    <location>
        <begin position="47"/>
        <end position="57"/>
    </location>
</feature>
<gene>
    <name evidence="2" type="primary">Hypp1124</name>
    <name evidence="2" type="ORF">BLAG_LOCUS13083</name>
</gene>
<evidence type="ECO:0000313" key="3">
    <source>
        <dbReference type="Proteomes" id="UP000838412"/>
    </source>
</evidence>
<dbReference type="EMBL" id="OV696687">
    <property type="protein sequence ID" value="CAH1253258.1"/>
    <property type="molecule type" value="Genomic_DNA"/>
</dbReference>
<feature type="compositionally biased region" description="Basic and acidic residues" evidence="1">
    <location>
        <begin position="740"/>
        <end position="763"/>
    </location>
</feature>
<feature type="compositionally biased region" description="Polar residues" evidence="1">
    <location>
        <begin position="78"/>
        <end position="87"/>
    </location>
</feature>
<dbReference type="OrthoDB" id="10431962at2759"/>
<name>A0A8J9ZER0_BRALA</name>
<keyword evidence="3" id="KW-1185">Reference proteome</keyword>
<organism evidence="2 3">
    <name type="scientific">Branchiostoma lanceolatum</name>
    <name type="common">Common lancelet</name>
    <name type="synonym">Amphioxus lanceolatum</name>
    <dbReference type="NCBI Taxonomy" id="7740"/>
    <lineage>
        <taxon>Eukaryota</taxon>
        <taxon>Metazoa</taxon>
        <taxon>Chordata</taxon>
        <taxon>Cephalochordata</taxon>
        <taxon>Leptocardii</taxon>
        <taxon>Amphioxiformes</taxon>
        <taxon>Branchiostomatidae</taxon>
        <taxon>Branchiostoma</taxon>
    </lineage>
</organism>
<evidence type="ECO:0000256" key="1">
    <source>
        <dbReference type="SAM" id="MobiDB-lite"/>
    </source>
</evidence>
<reference evidence="2" key="1">
    <citation type="submission" date="2022-01" db="EMBL/GenBank/DDBJ databases">
        <authorList>
            <person name="Braso-Vives M."/>
        </authorList>
    </citation>
    <scope>NUCLEOTIDE SEQUENCE</scope>
</reference>
<feature type="compositionally biased region" description="Polar residues" evidence="1">
    <location>
        <begin position="58"/>
        <end position="68"/>
    </location>
</feature>
<feature type="compositionally biased region" description="Basic and acidic residues" evidence="1">
    <location>
        <begin position="578"/>
        <end position="600"/>
    </location>
</feature>
<accession>A0A8J9ZER0</accession>
<dbReference type="AlphaFoldDB" id="A0A8J9ZER0"/>
<feature type="region of interest" description="Disordered" evidence="1">
    <location>
        <begin position="740"/>
        <end position="770"/>
    </location>
</feature>